<gene>
    <name evidence="1" type="ORF">M6B38_417625</name>
</gene>
<accession>A0AAX6FJL1</accession>
<evidence type="ECO:0000313" key="2">
    <source>
        <dbReference type="Proteomes" id="UP001140949"/>
    </source>
</evidence>
<reference evidence="1" key="2">
    <citation type="submission" date="2023-04" db="EMBL/GenBank/DDBJ databases">
        <authorList>
            <person name="Bruccoleri R.E."/>
            <person name="Oakeley E.J."/>
            <person name="Faust A.-M."/>
            <person name="Dessus-Babus S."/>
            <person name="Altorfer M."/>
            <person name="Burckhardt D."/>
            <person name="Oertli M."/>
            <person name="Naumann U."/>
            <person name="Petersen F."/>
            <person name="Wong J."/>
        </authorList>
    </citation>
    <scope>NUCLEOTIDE SEQUENCE</scope>
    <source>
        <strain evidence="1">GSM-AAB239-AS_SAM_17_03QT</strain>
        <tissue evidence="1">Leaf</tissue>
    </source>
</reference>
<proteinExistence type="predicted"/>
<organism evidence="1 2">
    <name type="scientific">Iris pallida</name>
    <name type="common">Sweet iris</name>
    <dbReference type="NCBI Taxonomy" id="29817"/>
    <lineage>
        <taxon>Eukaryota</taxon>
        <taxon>Viridiplantae</taxon>
        <taxon>Streptophyta</taxon>
        <taxon>Embryophyta</taxon>
        <taxon>Tracheophyta</taxon>
        <taxon>Spermatophyta</taxon>
        <taxon>Magnoliopsida</taxon>
        <taxon>Liliopsida</taxon>
        <taxon>Asparagales</taxon>
        <taxon>Iridaceae</taxon>
        <taxon>Iridoideae</taxon>
        <taxon>Irideae</taxon>
        <taxon>Iris</taxon>
    </lineage>
</organism>
<sequence length="15" mass="1776">MARWIIKFVSGQLVK</sequence>
<evidence type="ECO:0000313" key="1">
    <source>
        <dbReference type="EMBL" id="KAJ6816195.1"/>
    </source>
</evidence>
<reference evidence="1" key="1">
    <citation type="journal article" date="2023" name="GigaByte">
        <title>Genome assembly of the bearded iris, Iris pallida Lam.</title>
        <authorList>
            <person name="Bruccoleri R.E."/>
            <person name="Oakeley E.J."/>
            <person name="Faust A.M.E."/>
            <person name="Altorfer M."/>
            <person name="Dessus-Babus S."/>
            <person name="Burckhardt D."/>
            <person name="Oertli M."/>
            <person name="Naumann U."/>
            <person name="Petersen F."/>
            <person name="Wong J."/>
        </authorList>
    </citation>
    <scope>NUCLEOTIDE SEQUENCE</scope>
    <source>
        <strain evidence="1">GSM-AAB239-AS_SAM_17_03QT</strain>
    </source>
</reference>
<name>A0AAX6FJL1_IRIPA</name>
<protein>
    <submittedName>
        <fullName evidence="1">Uncharacterized protein</fullName>
    </submittedName>
</protein>
<dbReference type="EMBL" id="JANAVB010028397">
    <property type="protein sequence ID" value="KAJ6816195.1"/>
    <property type="molecule type" value="Genomic_DNA"/>
</dbReference>
<dbReference type="Proteomes" id="UP001140949">
    <property type="component" value="Unassembled WGS sequence"/>
</dbReference>
<comment type="caution">
    <text evidence="1">The sequence shown here is derived from an EMBL/GenBank/DDBJ whole genome shotgun (WGS) entry which is preliminary data.</text>
</comment>
<keyword evidence="2" id="KW-1185">Reference proteome</keyword>